<evidence type="ECO:0000259" key="3">
    <source>
        <dbReference type="Pfam" id="PF07885"/>
    </source>
</evidence>
<dbReference type="Proteomes" id="UP001189429">
    <property type="component" value="Unassembled WGS sequence"/>
</dbReference>
<keyword evidence="2" id="KW-1133">Transmembrane helix</keyword>
<feature type="domain" description="Potassium channel" evidence="3">
    <location>
        <begin position="101"/>
        <end position="142"/>
    </location>
</feature>
<keyword evidence="2" id="KW-0472">Membrane</keyword>
<keyword evidence="5" id="KW-1185">Reference proteome</keyword>
<dbReference type="EMBL" id="CAUYUJ010014453">
    <property type="protein sequence ID" value="CAK0841407.1"/>
    <property type="molecule type" value="Genomic_DNA"/>
</dbReference>
<accession>A0ABN9T8I3</accession>
<organism evidence="4 5">
    <name type="scientific">Prorocentrum cordatum</name>
    <dbReference type="NCBI Taxonomy" id="2364126"/>
    <lineage>
        <taxon>Eukaryota</taxon>
        <taxon>Sar</taxon>
        <taxon>Alveolata</taxon>
        <taxon>Dinophyceae</taxon>
        <taxon>Prorocentrales</taxon>
        <taxon>Prorocentraceae</taxon>
        <taxon>Prorocentrum</taxon>
    </lineage>
</organism>
<evidence type="ECO:0000313" key="5">
    <source>
        <dbReference type="Proteomes" id="UP001189429"/>
    </source>
</evidence>
<evidence type="ECO:0000256" key="1">
    <source>
        <dbReference type="SAM" id="MobiDB-lite"/>
    </source>
</evidence>
<evidence type="ECO:0000313" key="4">
    <source>
        <dbReference type="EMBL" id="CAK0841407.1"/>
    </source>
</evidence>
<dbReference type="InterPro" id="IPR013099">
    <property type="entry name" value="K_chnl_dom"/>
</dbReference>
<feature type="transmembrane region" description="Helical" evidence="2">
    <location>
        <begin position="50"/>
        <end position="70"/>
    </location>
</feature>
<proteinExistence type="predicted"/>
<gene>
    <name evidence="4" type="ORF">PCOR1329_LOCUS36619</name>
</gene>
<dbReference type="Pfam" id="PF07885">
    <property type="entry name" value="Ion_trans_2"/>
    <property type="match status" value="1"/>
</dbReference>
<keyword evidence="2" id="KW-0812">Transmembrane</keyword>
<comment type="caution">
    <text evidence="4">The sequence shown here is derived from an EMBL/GenBank/DDBJ whole genome shotgun (WGS) entry which is preliminary data.</text>
</comment>
<sequence>MAADADGGELVPGGDSKTVGDEWKDPDLGDVNLDAHLGKIVPKYHVFQEIFHITVCSFWLFMVASIPLAVALMDGEITHAHVLQATVLFVLVVVGLLMCVSVTQFKSIHWEGARHLTIVETVYVMSQILTTVGYGDITPAHEELEKARIPSA</sequence>
<protein>
    <recommendedName>
        <fullName evidence="3">Potassium channel domain-containing protein</fullName>
    </recommendedName>
</protein>
<reference evidence="4" key="1">
    <citation type="submission" date="2023-10" db="EMBL/GenBank/DDBJ databases">
        <authorList>
            <person name="Chen Y."/>
            <person name="Shah S."/>
            <person name="Dougan E. K."/>
            <person name="Thang M."/>
            <person name="Chan C."/>
        </authorList>
    </citation>
    <scope>NUCLEOTIDE SEQUENCE [LARGE SCALE GENOMIC DNA]</scope>
</reference>
<dbReference type="Gene3D" id="1.10.287.70">
    <property type="match status" value="1"/>
</dbReference>
<dbReference type="SUPFAM" id="SSF81324">
    <property type="entry name" value="Voltage-gated potassium channels"/>
    <property type="match status" value="1"/>
</dbReference>
<name>A0ABN9T8I3_9DINO</name>
<evidence type="ECO:0000256" key="2">
    <source>
        <dbReference type="SAM" id="Phobius"/>
    </source>
</evidence>
<feature type="transmembrane region" description="Helical" evidence="2">
    <location>
        <begin position="82"/>
        <end position="105"/>
    </location>
</feature>
<feature type="region of interest" description="Disordered" evidence="1">
    <location>
        <begin position="1"/>
        <end position="23"/>
    </location>
</feature>